<proteinExistence type="predicted"/>
<feature type="transmembrane region" description="Helical" evidence="2">
    <location>
        <begin position="99"/>
        <end position="119"/>
    </location>
</feature>
<feature type="compositionally biased region" description="Basic residues" evidence="1">
    <location>
        <begin position="1"/>
        <end position="11"/>
    </location>
</feature>
<organism evidence="3 4">
    <name type="scientific">Pseudocercospora eumusae</name>
    <dbReference type="NCBI Taxonomy" id="321146"/>
    <lineage>
        <taxon>Eukaryota</taxon>
        <taxon>Fungi</taxon>
        <taxon>Dikarya</taxon>
        <taxon>Ascomycota</taxon>
        <taxon>Pezizomycotina</taxon>
        <taxon>Dothideomycetes</taxon>
        <taxon>Dothideomycetidae</taxon>
        <taxon>Mycosphaerellales</taxon>
        <taxon>Mycosphaerellaceae</taxon>
        <taxon>Pseudocercospora</taxon>
    </lineage>
</organism>
<keyword evidence="4" id="KW-1185">Reference proteome</keyword>
<comment type="caution">
    <text evidence="3">The sequence shown here is derived from an EMBL/GenBank/DDBJ whole genome shotgun (WGS) entry which is preliminary data.</text>
</comment>
<keyword evidence="2" id="KW-0472">Membrane</keyword>
<dbReference type="EMBL" id="LFZN01000086">
    <property type="protein sequence ID" value="KXS99777.1"/>
    <property type="molecule type" value="Genomic_DNA"/>
</dbReference>
<sequence length="172" mass="19613">MPMSLRPRKPRQPLPPTTTTAKFSNHSRSQKKQQDIQGPTDHPRNKASKAQETKETFANFCTPPNIMSQQRMYTAPSLKIPATSDAPSNTFSVAARNQMATFAFTVAMVIFVTLTAIYWSRWSAAHEVVRVLDEVKRVNFEPGYDDGAWPRWQEDEDNMGWAYHEELSHVVT</sequence>
<accession>A0A139HBF1</accession>
<evidence type="ECO:0000256" key="2">
    <source>
        <dbReference type="SAM" id="Phobius"/>
    </source>
</evidence>
<dbReference type="Proteomes" id="UP000070133">
    <property type="component" value="Unassembled WGS sequence"/>
</dbReference>
<protein>
    <submittedName>
        <fullName evidence="3">Uncharacterized protein</fullName>
    </submittedName>
</protein>
<evidence type="ECO:0000256" key="1">
    <source>
        <dbReference type="SAM" id="MobiDB-lite"/>
    </source>
</evidence>
<reference evidence="3 4" key="1">
    <citation type="submission" date="2015-07" db="EMBL/GenBank/DDBJ databases">
        <title>Comparative genomics of the Sigatoka disease complex on banana suggests a link between parallel evolutionary changes in Pseudocercospora fijiensis and Pseudocercospora eumusae and increased virulence on the banana host.</title>
        <authorList>
            <person name="Chang T.-C."/>
            <person name="Salvucci A."/>
            <person name="Crous P.W."/>
            <person name="Stergiopoulos I."/>
        </authorList>
    </citation>
    <scope>NUCLEOTIDE SEQUENCE [LARGE SCALE GENOMIC DNA]</scope>
    <source>
        <strain evidence="3 4">CBS 114824</strain>
    </source>
</reference>
<gene>
    <name evidence="3" type="ORF">AC578_5901</name>
</gene>
<keyword evidence="2" id="KW-1133">Transmembrane helix</keyword>
<evidence type="ECO:0000313" key="4">
    <source>
        <dbReference type="Proteomes" id="UP000070133"/>
    </source>
</evidence>
<evidence type="ECO:0000313" key="3">
    <source>
        <dbReference type="EMBL" id="KXS99777.1"/>
    </source>
</evidence>
<dbReference type="AlphaFoldDB" id="A0A139HBF1"/>
<keyword evidence="2" id="KW-0812">Transmembrane</keyword>
<feature type="region of interest" description="Disordered" evidence="1">
    <location>
        <begin position="1"/>
        <end position="55"/>
    </location>
</feature>
<feature type="compositionally biased region" description="Basic and acidic residues" evidence="1">
    <location>
        <begin position="41"/>
        <end position="55"/>
    </location>
</feature>
<name>A0A139HBF1_9PEZI</name>